<dbReference type="InterPro" id="IPR055414">
    <property type="entry name" value="LRR_R13L4/SHOC2-like"/>
</dbReference>
<dbReference type="SUPFAM" id="SSF46785">
    <property type="entry name" value="Winged helix' DNA-binding domain"/>
    <property type="match status" value="1"/>
</dbReference>
<gene>
    <name evidence="7" type="primary">LOC107434913</name>
</gene>
<dbReference type="InterPro" id="IPR003591">
    <property type="entry name" value="Leu-rich_rpt_typical-subtyp"/>
</dbReference>
<dbReference type="RefSeq" id="XP_048328509.1">
    <property type="nucleotide sequence ID" value="XM_048472552.1"/>
</dbReference>
<dbReference type="SMART" id="SM00369">
    <property type="entry name" value="LRR_TYP"/>
    <property type="match status" value="3"/>
</dbReference>
<accession>A0ABM3IHF4</accession>
<dbReference type="InterPro" id="IPR032675">
    <property type="entry name" value="LRR_dom_sf"/>
</dbReference>
<dbReference type="InterPro" id="IPR058192">
    <property type="entry name" value="WHD_ROQ1-like"/>
</dbReference>
<dbReference type="InterPro" id="IPR044974">
    <property type="entry name" value="Disease_R_plants"/>
</dbReference>
<dbReference type="Pfam" id="PF23282">
    <property type="entry name" value="WHD_ROQ1"/>
    <property type="match status" value="1"/>
</dbReference>
<dbReference type="Proteomes" id="UP001652623">
    <property type="component" value="Chromosome 4"/>
</dbReference>
<sequence>MELVNVLQISFDGLEKPEKSIFLDIACFFNGFDKDYILRIMDGCGFYPEIGIRVLVDKSLLHVSHDNKLWMHDLLQEMGKEIVREKSHKEPGRQSRLWDNDNLYHVLENYTATEEIEAIVCHSLDRKILSWEALSNMKKLRFFIIDFAWYLTVDDQSPNVKYIANELRFLVWHNFASEYLPSSFQPYELVELDLHGSNINQLWKNPIKPFYNLKLIDLSHSENFSKFEDFRMFPNLEKFILTGCDNLVEIHPSITFLERLTILDLNCCTSLENLPPSLDRLKSLKVLDLKYCSMICNLPEDLGHLSSLEELNVSGTAVKHLPSFIVLLKNLKTLSCGKLPFGSRKCKNLINTIGGKGLLLGGFNSLEDLDLSGCMLGKKRAFPKDFGCLVSLERLKLSNNHFASLQASINKLSKLKFLYVDHCKNLKSLGPELPTSIIMVWADHCISLDTFLDPLKECNLQCSASCLGCFDLVRRQGSKRTAIASLIRYLQKSHYPVRRFDIFLPGKEIPAWFTHRSFRTWISFQLDPNWCNSKWMGFALCVQFLPTKLSYLHCHVKVNGQDWGYGSVDWYITDKFYVNHLWILYLPRNIYFREEWLSNKCSQIQFSFSFELLRYPIGKKDGTNMFIKDCGMRLVYEEDIEDLDPFASNCSEFDDDWDDKWDRYSFVNVPPQQSSKAMQDTTLGKQPLSNLKAIDLSNSENFIKFEDFGVVPLLEKLILKGCSRLVEVHPSITLLTRLTLLNLNRCYSPKFFLTGKNGLKSLKVLQLFDCYELHKDLGHLNSLEELYLSGTSLRNSELRPGQWEYTLNIIVGQGLVSGCHYSWKTLDLSLRCPKD</sequence>
<feature type="domain" description="Disease resistance protein Roq1-like winged-helix" evidence="4">
    <location>
        <begin position="17"/>
        <end position="87"/>
    </location>
</feature>
<evidence type="ECO:0000259" key="3">
    <source>
        <dbReference type="Pfam" id="PF20160"/>
    </source>
</evidence>
<evidence type="ECO:0000313" key="6">
    <source>
        <dbReference type="Proteomes" id="UP001652623"/>
    </source>
</evidence>
<keyword evidence="1" id="KW-0433">Leucine-rich repeat</keyword>
<dbReference type="InterPro" id="IPR036390">
    <property type="entry name" value="WH_DNA-bd_sf"/>
</dbReference>
<evidence type="ECO:0000256" key="2">
    <source>
        <dbReference type="ARBA" id="ARBA00022737"/>
    </source>
</evidence>
<dbReference type="PANTHER" id="PTHR11017:SF527">
    <property type="entry name" value="TMV RESISTANCE PROTEIN N-LIKE"/>
    <property type="match status" value="1"/>
</dbReference>
<protein>
    <submittedName>
        <fullName evidence="7">Disease resistance protein RUN1-like</fullName>
    </submittedName>
</protein>
<dbReference type="Gene3D" id="3.80.10.10">
    <property type="entry name" value="Ribonuclease Inhibitor"/>
    <property type="match status" value="3"/>
</dbReference>
<feature type="domain" description="Disease resistance R13L4/SHOC-2-like LRR" evidence="5">
    <location>
        <begin position="249"/>
        <end position="344"/>
    </location>
</feature>
<evidence type="ECO:0000256" key="1">
    <source>
        <dbReference type="ARBA" id="ARBA00022614"/>
    </source>
</evidence>
<keyword evidence="6" id="KW-1185">Reference proteome</keyword>
<dbReference type="Pfam" id="PF23598">
    <property type="entry name" value="LRR_14"/>
    <property type="match status" value="1"/>
</dbReference>
<dbReference type="SUPFAM" id="SSF52058">
    <property type="entry name" value="L domain-like"/>
    <property type="match status" value="2"/>
</dbReference>
<dbReference type="PANTHER" id="PTHR11017">
    <property type="entry name" value="LEUCINE-RICH REPEAT-CONTAINING PROTEIN"/>
    <property type="match status" value="1"/>
</dbReference>
<dbReference type="GeneID" id="107434913"/>
<organism evidence="6 7">
    <name type="scientific">Ziziphus jujuba</name>
    <name type="common">Chinese jujube</name>
    <name type="synonym">Ziziphus sativa</name>
    <dbReference type="NCBI Taxonomy" id="326968"/>
    <lineage>
        <taxon>Eukaryota</taxon>
        <taxon>Viridiplantae</taxon>
        <taxon>Streptophyta</taxon>
        <taxon>Embryophyta</taxon>
        <taxon>Tracheophyta</taxon>
        <taxon>Spermatophyta</taxon>
        <taxon>Magnoliopsida</taxon>
        <taxon>eudicotyledons</taxon>
        <taxon>Gunneridae</taxon>
        <taxon>Pentapetalae</taxon>
        <taxon>rosids</taxon>
        <taxon>fabids</taxon>
        <taxon>Rosales</taxon>
        <taxon>Rhamnaceae</taxon>
        <taxon>Paliureae</taxon>
        <taxon>Ziziphus</taxon>
    </lineage>
</organism>
<reference evidence="7" key="1">
    <citation type="submission" date="2025-08" db="UniProtKB">
        <authorList>
            <consortium name="RefSeq"/>
        </authorList>
    </citation>
    <scope>IDENTIFICATION</scope>
    <source>
        <tissue evidence="7">Seedling</tissue>
    </source>
</reference>
<dbReference type="Pfam" id="PF20160">
    <property type="entry name" value="C-JID"/>
    <property type="match status" value="1"/>
</dbReference>
<name>A0ABM3IHF4_ZIZJJ</name>
<evidence type="ECO:0000313" key="7">
    <source>
        <dbReference type="RefSeq" id="XP_048328509.1"/>
    </source>
</evidence>
<evidence type="ECO:0000259" key="4">
    <source>
        <dbReference type="Pfam" id="PF23282"/>
    </source>
</evidence>
<keyword evidence="2" id="KW-0677">Repeat</keyword>
<feature type="domain" description="C-JID" evidence="3">
    <location>
        <begin position="504"/>
        <end position="641"/>
    </location>
</feature>
<evidence type="ECO:0000259" key="5">
    <source>
        <dbReference type="Pfam" id="PF23598"/>
    </source>
</evidence>
<proteinExistence type="predicted"/>
<dbReference type="InterPro" id="IPR045344">
    <property type="entry name" value="C-JID"/>
</dbReference>